<keyword evidence="3 6" id="KW-0479">Metal-binding</keyword>
<dbReference type="NCBIfam" id="NF010052">
    <property type="entry name" value="PRK13529.1"/>
    <property type="match status" value="1"/>
</dbReference>
<evidence type="ECO:0000313" key="10">
    <source>
        <dbReference type="EMBL" id="SZX72154.1"/>
    </source>
</evidence>
<evidence type="ECO:0000256" key="2">
    <source>
        <dbReference type="ARBA" id="ARBA00008785"/>
    </source>
</evidence>
<dbReference type="InterPro" id="IPR037062">
    <property type="entry name" value="Malic_N_dom_sf"/>
</dbReference>
<dbReference type="PRINTS" id="PR00072">
    <property type="entry name" value="MALOXRDTASE"/>
</dbReference>
<evidence type="ECO:0000256" key="3">
    <source>
        <dbReference type="ARBA" id="ARBA00022723"/>
    </source>
</evidence>
<comment type="cofactor">
    <cofactor evidence="1">
        <name>Mn(2+)</name>
        <dbReference type="ChEBI" id="CHEBI:29035"/>
    </cofactor>
</comment>
<dbReference type="Proteomes" id="UP000256970">
    <property type="component" value="Unassembled WGS sequence"/>
</dbReference>
<dbReference type="PANTHER" id="PTHR23406">
    <property type="entry name" value="MALIC ENZYME-RELATED"/>
    <property type="match status" value="1"/>
</dbReference>
<feature type="binding site" evidence="6">
    <location>
        <position position="217"/>
    </location>
    <ligand>
        <name>a divalent metal cation</name>
        <dbReference type="ChEBI" id="CHEBI:60240"/>
    </ligand>
</feature>
<sequence length="521" mass="57654">MAQVSLQVRTSLDLANARFKGDTTISYELILEKFRSIEKPIDKYLTLRDLLRLAPRVYYDLLLKHTEEILPYIYTPTVGEACENYHKLPLKTRGMYLTLHDKGNVLKKLQAWPVQDVKVAVITDGERILGLGDLGRNGMGISEGKITLYTAAAGVNPMQCLPICVDIGTNNPAYLEDPDYRGIKAPRVTGAEFDEFMGEVMESLQAWQAHMLVQFEDFGNNNAFRLLDSWRHKMCAFNDDIQGTACITLAGLLSAARATGKPFNEHRVLFLGAGEAGTGIGELIATYLHLRHGMTMEEGRQHCFFMDSRGLVCKSRTNLQHHKQPFAHDVESCPDLKSAIAALKPTALVGVSTIAKAFDREVVEAMCGLNDRPIIFPLSNPTSKSECTYQEAYEWSKGKVLFASGSPFDPITDAGVVHYPAQANNAYIFPAVGYAAILAKSKEITDEMFVLASEELSSMTDMEELEQGRLFPPFQSIRAISKVLTARVAEKMVDAGLGTAPEGCNDWESYVASNMWNADAL</sequence>
<dbReference type="STRING" id="3088.A0A383W564"/>
<dbReference type="Pfam" id="PF00390">
    <property type="entry name" value="malic"/>
    <property type="match status" value="1"/>
</dbReference>
<feature type="binding site" evidence="5">
    <location>
        <position position="380"/>
    </location>
    <ligand>
        <name>(S)-malate</name>
        <dbReference type="ChEBI" id="CHEBI:15589"/>
    </ligand>
</feature>
<dbReference type="SMART" id="SM01274">
    <property type="entry name" value="malic"/>
    <property type="match status" value="1"/>
</dbReference>
<keyword evidence="11" id="KW-1185">Reference proteome</keyword>
<feature type="domain" description="Malic enzyme N-terminal" evidence="9">
    <location>
        <begin position="48"/>
        <end position="231"/>
    </location>
</feature>
<accession>A0A383W564</accession>
<dbReference type="InterPro" id="IPR001891">
    <property type="entry name" value="Malic_OxRdtase"/>
</dbReference>
<dbReference type="Gene3D" id="3.40.50.10380">
    <property type="entry name" value="Malic enzyme, N-terminal domain"/>
    <property type="match status" value="1"/>
</dbReference>
<dbReference type="InterPro" id="IPR012301">
    <property type="entry name" value="Malic_N_dom"/>
</dbReference>
<evidence type="ECO:0000256" key="5">
    <source>
        <dbReference type="PIRSR" id="PIRSR000106-2"/>
    </source>
</evidence>
<dbReference type="PANTHER" id="PTHR23406:SF68">
    <property type="entry name" value="MALIC ENZYME"/>
    <property type="match status" value="1"/>
</dbReference>
<dbReference type="InterPro" id="IPR046346">
    <property type="entry name" value="Aminoacid_DH-like_N_sf"/>
</dbReference>
<dbReference type="GO" id="GO:0006108">
    <property type="term" value="P:malate metabolic process"/>
    <property type="evidence" value="ECO:0007669"/>
    <property type="project" value="TreeGrafter"/>
</dbReference>
<feature type="active site" description="Proton acceptor" evidence="4">
    <location>
        <position position="145"/>
    </location>
</feature>
<dbReference type="SMART" id="SM00919">
    <property type="entry name" value="Malic_M"/>
    <property type="match status" value="1"/>
</dbReference>
<dbReference type="SUPFAM" id="SSF53223">
    <property type="entry name" value="Aminoacid dehydrogenase-like, N-terminal domain"/>
    <property type="match status" value="1"/>
</dbReference>
<evidence type="ECO:0000313" key="11">
    <source>
        <dbReference type="Proteomes" id="UP000256970"/>
    </source>
</evidence>
<feature type="binding site" evidence="6">
    <location>
        <position position="216"/>
    </location>
    <ligand>
        <name>a divalent metal cation</name>
        <dbReference type="ChEBI" id="CHEBI:60240"/>
    </ligand>
</feature>
<gene>
    <name evidence="10" type="ORF">BQ4739_LOCUS12347</name>
</gene>
<name>A0A383W564_TETOB</name>
<evidence type="ECO:0000259" key="8">
    <source>
        <dbReference type="SMART" id="SM00919"/>
    </source>
</evidence>
<evidence type="ECO:0000256" key="6">
    <source>
        <dbReference type="PIRSR" id="PIRSR000106-3"/>
    </source>
</evidence>
<keyword evidence="7" id="KW-0560">Oxidoreductase</keyword>
<dbReference type="Gene3D" id="3.40.50.720">
    <property type="entry name" value="NAD(P)-binding Rossmann-like Domain"/>
    <property type="match status" value="1"/>
</dbReference>
<dbReference type="FunFam" id="3.40.50.720:FF:000635">
    <property type="entry name" value="NADP-dependent malic enzyme"/>
    <property type="match status" value="1"/>
</dbReference>
<feature type="active site" description="Proton donor" evidence="4">
    <location>
        <position position="74"/>
    </location>
</feature>
<dbReference type="CDD" id="cd05312">
    <property type="entry name" value="NAD_bind_1_malic_enz"/>
    <property type="match status" value="1"/>
</dbReference>
<dbReference type="GO" id="GO:0051287">
    <property type="term" value="F:NAD binding"/>
    <property type="evidence" value="ECO:0007669"/>
    <property type="project" value="InterPro"/>
</dbReference>
<dbReference type="PROSITE" id="PS00331">
    <property type="entry name" value="MALIC_ENZYMES"/>
    <property type="match status" value="1"/>
</dbReference>
<reference evidence="10 11" key="1">
    <citation type="submission" date="2016-10" db="EMBL/GenBank/DDBJ databases">
        <authorList>
            <person name="Cai Z."/>
        </authorList>
    </citation>
    <scope>NUCLEOTIDE SEQUENCE [LARGE SCALE GENOMIC DNA]</scope>
</reference>
<feature type="binding site" evidence="5">
    <location>
        <position position="127"/>
    </location>
    <ligand>
        <name>(S)-malate</name>
        <dbReference type="ChEBI" id="CHEBI:15589"/>
    </ligand>
</feature>
<dbReference type="GO" id="GO:0004473">
    <property type="term" value="F:malate dehydrogenase (decarboxylating) (NADP+) activity"/>
    <property type="evidence" value="ECO:0007669"/>
    <property type="project" value="TreeGrafter"/>
</dbReference>
<comment type="cofactor">
    <cofactor evidence="6">
        <name>Mg(2+)</name>
        <dbReference type="ChEBI" id="CHEBI:18420"/>
    </cofactor>
    <cofactor evidence="6">
        <name>Mn(2+)</name>
        <dbReference type="ChEBI" id="CHEBI:29035"/>
    </cofactor>
    <text evidence="6">Divalent metal cations. Prefers magnesium or manganese.</text>
</comment>
<dbReference type="SUPFAM" id="SSF51735">
    <property type="entry name" value="NAD(P)-binding Rossmann-fold domains"/>
    <property type="match status" value="1"/>
</dbReference>
<feature type="binding site" evidence="6">
    <location>
        <position position="240"/>
    </location>
    <ligand>
        <name>a divalent metal cation</name>
        <dbReference type="ChEBI" id="CHEBI:60240"/>
    </ligand>
</feature>
<evidence type="ECO:0000256" key="4">
    <source>
        <dbReference type="PIRSR" id="PIRSR000106-1"/>
    </source>
</evidence>
<evidence type="ECO:0000256" key="7">
    <source>
        <dbReference type="RuleBase" id="RU003426"/>
    </source>
</evidence>
<dbReference type="GO" id="GO:0046872">
    <property type="term" value="F:metal ion binding"/>
    <property type="evidence" value="ECO:0007669"/>
    <property type="project" value="UniProtKB-KW"/>
</dbReference>
<dbReference type="Pfam" id="PF03949">
    <property type="entry name" value="Malic_M"/>
    <property type="match status" value="1"/>
</dbReference>
<dbReference type="EMBL" id="FNXT01001108">
    <property type="protein sequence ID" value="SZX72154.1"/>
    <property type="molecule type" value="Genomic_DNA"/>
</dbReference>
<evidence type="ECO:0000259" key="9">
    <source>
        <dbReference type="SMART" id="SM01274"/>
    </source>
</evidence>
<feature type="domain" description="Malic enzyme NAD-binding" evidence="8">
    <location>
        <begin position="241"/>
        <end position="493"/>
    </location>
</feature>
<dbReference type="InterPro" id="IPR012302">
    <property type="entry name" value="Malic_NAD-bd"/>
</dbReference>
<dbReference type="InterPro" id="IPR036291">
    <property type="entry name" value="NAD(P)-bd_dom_sf"/>
</dbReference>
<comment type="similarity">
    <text evidence="2 7">Belongs to the malic enzymes family.</text>
</comment>
<feature type="binding site" evidence="5">
    <location>
        <position position="424"/>
    </location>
    <ligand>
        <name>(S)-malate</name>
        <dbReference type="ChEBI" id="CHEBI:15589"/>
    </ligand>
</feature>
<evidence type="ECO:0000256" key="1">
    <source>
        <dbReference type="ARBA" id="ARBA00001936"/>
    </source>
</evidence>
<proteinExistence type="inferred from homology"/>
<dbReference type="InterPro" id="IPR015884">
    <property type="entry name" value="Malic_enzyme_CS"/>
</dbReference>
<dbReference type="PIRSF" id="PIRSF000106">
    <property type="entry name" value="ME"/>
    <property type="match status" value="1"/>
</dbReference>
<dbReference type="AlphaFoldDB" id="A0A383W564"/>
<protein>
    <recommendedName>
        <fullName evidence="7">Malic enzyme</fullName>
    </recommendedName>
</protein>
<organism evidence="10 11">
    <name type="scientific">Tetradesmus obliquus</name>
    <name type="common">Green alga</name>
    <name type="synonym">Acutodesmus obliquus</name>
    <dbReference type="NCBI Taxonomy" id="3088"/>
    <lineage>
        <taxon>Eukaryota</taxon>
        <taxon>Viridiplantae</taxon>
        <taxon>Chlorophyta</taxon>
        <taxon>core chlorophytes</taxon>
        <taxon>Chlorophyceae</taxon>
        <taxon>CS clade</taxon>
        <taxon>Sphaeropleales</taxon>
        <taxon>Scenedesmaceae</taxon>
        <taxon>Tetradesmus</taxon>
    </lineage>
</organism>